<dbReference type="EMBL" id="BMAU01021284">
    <property type="protein sequence ID" value="GFY09156.1"/>
    <property type="molecule type" value="Genomic_DNA"/>
</dbReference>
<organism evidence="1 2">
    <name type="scientific">Trichonephila clavipes</name>
    <name type="common">Golden silk orbweaver</name>
    <name type="synonym">Nephila clavipes</name>
    <dbReference type="NCBI Taxonomy" id="2585209"/>
    <lineage>
        <taxon>Eukaryota</taxon>
        <taxon>Metazoa</taxon>
        <taxon>Ecdysozoa</taxon>
        <taxon>Arthropoda</taxon>
        <taxon>Chelicerata</taxon>
        <taxon>Arachnida</taxon>
        <taxon>Araneae</taxon>
        <taxon>Araneomorphae</taxon>
        <taxon>Entelegynae</taxon>
        <taxon>Araneoidea</taxon>
        <taxon>Nephilidae</taxon>
        <taxon>Trichonephila</taxon>
    </lineage>
</organism>
<proteinExistence type="predicted"/>
<gene>
    <name evidence="1" type="ORF">TNCV_4663471</name>
</gene>
<name>A0A8X6SIQ5_TRICX</name>
<evidence type="ECO:0000313" key="2">
    <source>
        <dbReference type="Proteomes" id="UP000887159"/>
    </source>
</evidence>
<dbReference type="AlphaFoldDB" id="A0A8X6SIQ5"/>
<protein>
    <submittedName>
        <fullName evidence="1">Uncharacterized protein</fullName>
    </submittedName>
</protein>
<sequence length="75" mass="8368">MEELYPKSFDVRMRSSCLRVQCSVTNLPSGQMKSDQISETFDFNEVDYDGYLLSPLQDSSRCAVVKPVLAGILGT</sequence>
<reference evidence="1" key="1">
    <citation type="submission" date="2020-08" db="EMBL/GenBank/DDBJ databases">
        <title>Multicomponent nature underlies the extraordinary mechanical properties of spider dragline silk.</title>
        <authorList>
            <person name="Kono N."/>
            <person name="Nakamura H."/>
            <person name="Mori M."/>
            <person name="Yoshida Y."/>
            <person name="Ohtoshi R."/>
            <person name="Malay A.D."/>
            <person name="Moran D.A.P."/>
            <person name="Tomita M."/>
            <person name="Numata K."/>
            <person name="Arakawa K."/>
        </authorList>
    </citation>
    <scope>NUCLEOTIDE SEQUENCE</scope>
</reference>
<keyword evidence="2" id="KW-1185">Reference proteome</keyword>
<dbReference type="Proteomes" id="UP000887159">
    <property type="component" value="Unassembled WGS sequence"/>
</dbReference>
<comment type="caution">
    <text evidence="1">The sequence shown here is derived from an EMBL/GenBank/DDBJ whole genome shotgun (WGS) entry which is preliminary data.</text>
</comment>
<evidence type="ECO:0000313" key="1">
    <source>
        <dbReference type="EMBL" id="GFY09156.1"/>
    </source>
</evidence>
<accession>A0A8X6SIQ5</accession>